<proteinExistence type="predicted"/>
<dbReference type="InterPro" id="IPR017930">
    <property type="entry name" value="Myb_dom"/>
</dbReference>
<evidence type="ECO:0000256" key="5">
    <source>
        <dbReference type="ARBA" id="ARBA00023242"/>
    </source>
</evidence>
<dbReference type="GO" id="GO:0003677">
    <property type="term" value="F:DNA binding"/>
    <property type="evidence" value="ECO:0007669"/>
    <property type="project" value="UniProtKB-KW"/>
</dbReference>
<feature type="compositionally biased region" description="Basic residues" evidence="6">
    <location>
        <begin position="101"/>
        <end position="117"/>
    </location>
</feature>
<evidence type="ECO:0000259" key="8">
    <source>
        <dbReference type="PROSITE" id="PS51293"/>
    </source>
</evidence>
<evidence type="ECO:0000313" key="10">
    <source>
        <dbReference type="EMBL" id="KAG7556240.1"/>
    </source>
</evidence>
<evidence type="ECO:0000259" key="7">
    <source>
        <dbReference type="PROSITE" id="PS50090"/>
    </source>
</evidence>
<keyword evidence="3" id="KW-0238">DNA-binding</keyword>
<dbReference type="GO" id="GO:0005634">
    <property type="term" value="C:nucleus"/>
    <property type="evidence" value="ECO:0007669"/>
    <property type="project" value="UniProtKB-SubCell"/>
</dbReference>
<evidence type="ECO:0000256" key="4">
    <source>
        <dbReference type="ARBA" id="ARBA00023163"/>
    </source>
</evidence>
<feature type="compositionally biased region" description="Basic and acidic residues" evidence="6">
    <location>
        <begin position="80"/>
        <end position="100"/>
    </location>
</feature>
<keyword evidence="11" id="KW-1185">Reference proteome</keyword>
<feature type="region of interest" description="Disordered" evidence="6">
    <location>
        <begin position="80"/>
        <end position="117"/>
    </location>
</feature>
<feature type="domain" description="Myb-like" evidence="7">
    <location>
        <begin position="113"/>
        <end position="165"/>
    </location>
</feature>
<dbReference type="PROSITE" id="PS51293">
    <property type="entry name" value="SANT"/>
    <property type="match status" value="1"/>
</dbReference>
<dbReference type="InterPro" id="IPR001005">
    <property type="entry name" value="SANT/Myb"/>
</dbReference>
<dbReference type="InterPro" id="IPR017884">
    <property type="entry name" value="SANT_dom"/>
</dbReference>
<dbReference type="CDD" id="cd00167">
    <property type="entry name" value="SANT"/>
    <property type="match status" value="2"/>
</dbReference>
<dbReference type="InterPro" id="IPR006447">
    <property type="entry name" value="Myb_dom_plants"/>
</dbReference>
<feature type="domain" description="SANT" evidence="8">
    <location>
        <begin position="8"/>
        <end position="63"/>
    </location>
</feature>
<evidence type="ECO:0000259" key="9">
    <source>
        <dbReference type="PROSITE" id="PS51294"/>
    </source>
</evidence>
<organism evidence="10 11">
    <name type="scientific">Arabidopsis suecica</name>
    <name type="common">Swedish thale-cress</name>
    <name type="synonym">Cardaminopsis suecica</name>
    <dbReference type="NCBI Taxonomy" id="45249"/>
    <lineage>
        <taxon>Eukaryota</taxon>
        <taxon>Viridiplantae</taxon>
        <taxon>Streptophyta</taxon>
        <taxon>Embryophyta</taxon>
        <taxon>Tracheophyta</taxon>
        <taxon>Spermatophyta</taxon>
        <taxon>Magnoliopsida</taxon>
        <taxon>eudicotyledons</taxon>
        <taxon>Gunneridae</taxon>
        <taxon>Pentapetalae</taxon>
        <taxon>rosids</taxon>
        <taxon>malvids</taxon>
        <taxon>Brassicales</taxon>
        <taxon>Brassicaceae</taxon>
        <taxon>Camelineae</taxon>
        <taxon>Arabidopsis</taxon>
    </lineage>
</organism>
<evidence type="ECO:0000256" key="3">
    <source>
        <dbReference type="ARBA" id="ARBA00023125"/>
    </source>
</evidence>
<evidence type="ECO:0000313" key="11">
    <source>
        <dbReference type="Proteomes" id="UP000694251"/>
    </source>
</evidence>
<dbReference type="AlphaFoldDB" id="A0A8T1ZAR0"/>
<dbReference type="PROSITE" id="PS50090">
    <property type="entry name" value="MYB_LIKE"/>
    <property type="match status" value="1"/>
</dbReference>
<dbReference type="PROSITE" id="PS51294">
    <property type="entry name" value="HTH_MYB"/>
    <property type="match status" value="1"/>
</dbReference>
<dbReference type="GO" id="GO:0010468">
    <property type="term" value="P:regulation of gene expression"/>
    <property type="evidence" value="ECO:0007669"/>
    <property type="project" value="UniProtKB-ARBA"/>
</dbReference>
<evidence type="ECO:0000256" key="2">
    <source>
        <dbReference type="ARBA" id="ARBA00023015"/>
    </source>
</evidence>
<dbReference type="NCBIfam" id="TIGR01557">
    <property type="entry name" value="myb_SHAQKYF"/>
    <property type="match status" value="1"/>
</dbReference>
<dbReference type="FunFam" id="1.10.10.60:FF:000009">
    <property type="entry name" value="transcription factor MYB1R1"/>
    <property type="match status" value="1"/>
</dbReference>
<dbReference type="Pfam" id="PF00249">
    <property type="entry name" value="Myb_DNA-binding"/>
    <property type="match status" value="2"/>
</dbReference>
<keyword evidence="2" id="KW-0805">Transcription regulation</keyword>
<evidence type="ECO:0000256" key="6">
    <source>
        <dbReference type="SAM" id="MobiDB-lite"/>
    </source>
</evidence>
<dbReference type="FunFam" id="1.10.10.60:FF:000154">
    <property type="entry name" value="Transcription factor SRM1"/>
    <property type="match status" value="1"/>
</dbReference>
<dbReference type="PANTHER" id="PTHR44042">
    <property type="entry name" value="DUPLICATED HOMEODOMAIN-LIKE SUPERFAMILY PROTEIN-RELATED"/>
    <property type="match status" value="1"/>
</dbReference>
<dbReference type="PANTHER" id="PTHR44042:SF67">
    <property type="entry name" value="MYB-LIKE PROTEIN I"/>
    <property type="match status" value="1"/>
</dbReference>
<reference evidence="10 11" key="1">
    <citation type="submission" date="2020-12" db="EMBL/GenBank/DDBJ databases">
        <title>Concerted genomic and epigenomic changes stabilize Arabidopsis allopolyploids.</title>
        <authorList>
            <person name="Chen Z."/>
        </authorList>
    </citation>
    <scope>NUCLEOTIDE SEQUENCE [LARGE SCALE GENOMIC DNA]</scope>
    <source>
        <strain evidence="10">As9502</strain>
        <tissue evidence="10">Leaf</tissue>
    </source>
</reference>
<keyword evidence="5" id="KW-0539">Nucleus</keyword>
<comment type="caution">
    <text evidence="10">The sequence shown here is derived from an EMBL/GenBank/DDBJ whole genome shotgun (WGS) entry which is preliminary data.</text>
</comment>
<dbReference type="OrthoDB" id="118550at2759"/>
<dbReference type="EMBL" id="JAEFBJ010000011">
    <property type="protein sequence ID" value="KAG7556240.1"/>
    <property type="molecule type" value="Genomic_DNA"/>
</dbReference>
<comment type="subcellular location">
    <subcellularLocation>
        <location evidence="1">Nucleus</location>
    </subcellularLocation>
</comment>
<dbReference type="Proteomes" id="UP000694251">
    <property type="component" value="Chromosome 11"/>
</dbReference>
<keyword evidence="4" id="KW-0804">Transcription</keyword>
<name>A0A8T1ZAR0_ARASU</name>
<sequence length="336" mass="37976">MALGQKISVGSSWNKDDDIAFERALAIYNDKTEIRWKKIATVVPGKTLEQVIEHYNILARDVMLIESGCIPLPDYDFSEEPNHDASDKERSILEGGNNRKREFKHKGKSKLKQKRRKGIPWNPIEHRQFLLGLKKYGKGDWRSISRHCVVTRTSTQVASHAQKYFARINSSKDKKRKRPSIHDITVAENQCISTKQRPITWQNRNISGATTSTTQANQTTLQPSLNLPIYDRPNIWNTQATQAISQPSLNHPTYSASTTWNTQAALQPSANIPMYGTSTISQPMVGPMLSPFGTNLNRLPPPHMTSGVQHNSEPYYLDPSAPLNIDSIPFNIDLYN</sequence>
<accession>A0A8T1ZAR0</accession>
<evidence type="ECO:0000256" key="1">
    <source>
        <dbReference type="ARBA" id="ARBA00004123"/>
    </source>
</evidence>
<gene>
    <name evidence="10" type="ORF">ISN44_As11g022970</name>
</gene>
<dbReference type="SMART" id="SM00717">
    <property type="entry name" value="SANT"/>
    <property type="match status" value="2"/>
</dbReference>
<feature type="domain" description="HTH myb-type" evidence="9">
    <location>
        <begin position="112"/>
        <end position="169"/>
    </location>
</feature>
<protein>
    <submittedName>
        <fullName evidence="10">SANT/Myb domain</fullName>
    </submittedName>
</protein>